<comment type="caution">
    <text evidence="2">The sequence shown here is derived from an EMBL/GenBank/DDBJ whole genome shotgun (WGS) entry which is preliminary data.</text>
</comment>
<name>A0A5B7G466_PORTR</name>
<evidence type="ECO:0000313" key="3">
    <source>
        <dbReference type="Proteomes" id="UP000324222"/>
    </source>
</evidence>
<dbReference type="EMBL" id="VSRR010010071">
    <property type="protein sequence ID" value="MPC51274.1"/>
    <property type="molecule type" value="Genomic_DNA"/>
</dbReference>
<proteinExistence type="predicted"/>
<reference evidence="2 3" key="1">
    <citation type="submission" date="2019-05" db="EMBL/GenBank/DDBJ databases">
        <title>Another draft genome of Portunus trituberculatus and its Hox gene families provides insights of decapod evolution.</title>
        <authorList>
            <person name="Jeong J.-H."/>
            <person name="Song I."/>
            <person name="Kim S."/>
            <person name="Choi T."/>
            <person name="Kim D."/>
            <person name="Ryu S."/>
            <person name="Kim W."/>
        </authorList>
    </citation>
    <scope>NUCLEOTIDE SEQUENCE [LARGE SCALE GENOMIC DNA]</scope>
    <source>
        <tissue evidence="2">Muscle</tissue>
    </source>
</reference>
<feature type="region of interest" description="Disordered" evidence="1">
    <location>
        <begin position="34"/>
        <end position="68"/>
    </location>
</feature>
<evidence type="ECO:0000256" key="1">
    <source>
        <dbReference type="SAM" id="MobiDB-lite"/>
    </source>
</evidence>
<organism evidence="2 3">
    <name type="scientific">Portunus trituberculatus</name>
    <name type="common">Swimming crab</name>
    <name type="synonym">Neptunus trituberculatus</name>
    <dbReference type="NCBI Taxonomy" id="210409"/>
    <lineage>
        <taxon>Eukaryota</taxon>
        <taxon>Metazoa</taxon>
        <taxon>Ecdysozoa</taxon>
        <taxon>Arthropoda</taxon>
        <taxon>Crustacea</taxon>
        <taxon>Multicrustacea</taxon>
        <taxon>Malacostraca</taxon>
        <taxon>Eumalacostraca</taxon>
        <taxon>Eucarida</taxon>
        <taxon>Decapoda</taxon>
        <taxon>Pleocyemata</taxon>
        <taxon>Brachyura</taxon>
        <taxon>Eubrachyura</taxon>
        <taxon>Portunoidea</taxon>
        <taxon>Portunidae</taxon>
        <taxon>Portuninae</taxon>
        <taxon>Portunus</taxon>
    </lineage>
</organism>
<dbReference type="AlphaFoldDB" id="A0A5B7G466"/>
<gene>
    <name evidence="2" type="ORF">E2C01_045119</name>
</gene>
<evidence type="ECO:0000313" key="2">
    <source>
        <dbReference type="EMBL" id="MPC51274.1"/>
    </source>
</evidence>
<keyword evidence="3" id="KW-1185">Reference proteome</keyword>
<accession>A0A5B7G466</accession>
<protein>
    <submittedName>
        <fullName evidence="2">Uncharacterized protein</fullName>
    </submittedName>
</protein>
<sequence>MKNRERVPLERHCSSYPARRPPNYRVANQLIHHERDIRNTGQPSGAKVAKKAQTTTATATTTTSADTPAHEYSISKSYIHSPNAEMSNIESHCHRRGKVAWLKQRRQGQAG</sequence>
<dbReference type="Proteomes" id="UP000324222">
    <property type="component" value="Unassembled WGS sequence"/>
</dbReference>
<feature type="region of interest" description="Disordered" evidence="1">
    <location>
        <begin position="1"/>
        <end position="21"/>
    </location>
</feature>
<feature type="compositionally biased region" description="Basic and acidic residues" evidence="1">
    <location>
        <begin position="1"/>
        <end position="13"/>
    </location>
</feature>
<feature type="compositionally biased region" description="Low complexity" evidence="1">
    <location>
        <begin position="51"/>
        <end position="67"/>
    </location>
</feature>